<comment type="catalytic activity">
    <reaction evidence="1">
        <text>[protein]-peptidylproline (omega=180) = [protein]-peptidylproline (omega=0)</text>
        <dbReference type="Rhea" id="RHEA:16237"/>
        <dbReference type="Rhea" id="RHEA-COMP:10747"/>
        <dbReference type="Rhea" id="RHEA-COMP:10748"/>
        <dbReference type="ChEBI" id="CHEBI:83833"/>
        <dbReference type="ChEBI" id="CHEBI:83834"/>
        <dbReference type="EC" id="5.2.1.8"/>
    </reaction>
</comment>
<sequence length="351" mass="40434">MRNRRMKYLGIIAVLLMLTFTACSGKKDNKTNDNTNKELKQSNVTDSNEEDNTEPTVKTDATILTVGDIKVPYNEVMVYVLLLKELYEPNFTNVIWDYKLDTGATFGQMAREEVLNQIIQLKIMTMEAHNFNTVLTDDELIEIENYANEYLAGIKEEDREKYGIDYDTVFKICKDNFLSEKVFDVATMDVDTSISDEEAKQVTVYQIEVSTASKDKNGEVIALSDEEKEAALNKAKKLLKKVKKEEDFYTFALSNSDDSQVEYTIGRGDKSDEYIDAAFALEEGKISKVIEDESGYYILYCVDSFNEDATAQKKEEIISQRQDEAFQKLYKEWLGNYKVKIKQEIWDEIQF</sequence>
<feature type="compositionally biased region" description="Basic and acidic residues" evidence="7">
    <location>
        <begin position="27"/>
        <end position="40"/>
    </location>
</feature>
<keyword evidence="11" id="KW-1185">Reference proteome</keyword>
<evidence type="ECO:0000256" key="4">
    <source>
        <dbReference type="ARBA" id="ARBA00023110"/>
    </source>
</evidence>
<feature type="chain" id="PRO_5038478138" description="peptidylprolyl isomerase" evidence="8">
    <location>
        <begin position="25"/>
        <end position="351"/>
    </location>
</feature>
<dbReference type="Pfam" id="PF00639">
    <property type="entry name" value="Rotamase"/>
    <property type="match status" value="1"/>
</dbReference>
<gene>
    <name evidence="10" type="ORF">SAMN02746066_03139</name>
</gene>
<evidence type="ECO:0000256" key="1">
    <source>
        <dbReference type="ARBA" id="ARBA00000971"/>
    </source>
</evidence>
<keyword evidence="5 6" id="KW-0413">Isomerase</keyword>
<evidence type="ECO:0000256" key="6">
    <source>
        <dbReference type="PROSITE-ProRule" id="PRU00278"/>
    </source>
</evidence>
<evidence type="ECO:0000256" key="3">
    <source>
        <dbReference type="ARBA" id="ARBA00022729"/>
    </source>
</evidence>
<feature type="domain" description="PpiC" evidence="9">
    <location>
        <begin position="199"/>
        <end position="303"/>
    </location>
</feature>
<dbReference type="RefSeq" id="WP_170865512.1">
    <property type="nucleotide sequence ID" value="NZ_FRCP01000016.1"/>
</dbReference>
<dbReference type="Gene3D" id="3.10.50.40">
    <property type="match status" value="1"/>
</dbReference>
<evidence type="ECO:0000256" key="7">
    <source>
        <dbReference type="SAM" id="MobiDB-lite"/>
    </source>
</evidence>
<dbReference type="SUPFAM" id="SSF109998">
    <property type="entry name" value="Triger factor/SurA peptide-binding domain-like"/>
    <property type="match status" value="1"/>
</dbReference>
<proteinExistence type="predicted"/>
<dbReference type="GO" id="GO:0003755">
    <property type="term" value="F:peptidyl-prolyl cis-trans isomerase activity"/>
    <property type="evidence" value="ECO:0007669"/>
    <property type="project" value="UniProtKB-KW"/>
</dbReference>
<keyword evidence="3 8" id="KW-0732">Signal</keyword>
<evidence type="ECO:0000256" key="8">
    <source>
        <dbReference type="SAM" id="SignalP"/>
    </source>
</evidence>
<feature type="signal peptide" evidence="8">
    <location>
        <begin position="1"/>
        <end position="24"/>
    </location>
</feature>
<dbReference type="EMBL" id="FRCP01000016">
    <property type="protein sequence ID" value="SHM75059.1"/>
    <property type="molecule type" value="Genomic_DNA"/>
</dbReference>
<dbReference type="PANTHER" id="PTHR47245:SF1">
    <property type="entry name" value="FOLDASE PROTEIN PRSA"/>
    <property type="match status" value="1"/>
</dbReference>
<dbReference type="Proteomes" id="UP000184038">
    <property type="component" value="Unassembled WGS sequence"/>
</dbReference>
<evidence type="ECO:0000256" key="5">
    <source>
        <dbReference type="ARBA" id="ARBA00023235"/>
    </source>
</evidence>
<dbReference type="InterPro" id="IPR000297">
    <property type="entry name" value="PPIase_PpiC"/>
</dbReference>
<dbReference type="PROSITE" id="PS50198">
    <property type="entry name" value="PPIC_PPIASE_2"/>
    <property type="match status" value="1"/>
</dbReference>
<dbReference type="SUPFAM" id="SSF54534">
    <property type="entry name" value="FKBP-like"/>
    <property type="match status" value="1"/>
</dbReference>
<evidence type="ECO:0000259" key="9">
    <source>
        <dbReference type="PROSITE" id="PS50198"/>
    </source>
</evidence>
<accession>A0A1M7LCI1</accession>
<organism evidence="10 11">
    <name type="scientific">Anaerosporobacter mobilis DSM 15930</name>
    <dbReference type="NCBI Taxonomy" id="1120996"/>
    <lineage>
        <taxon>Bacteria</taxon>
        <taxon>Bacillati</taxon>
        <taxon>Bacillota</taxon>
        <taxon>Clostridia</taxon>
        <taxon>Lachnospirales</taxon>
        <taxon>Lachnospiraceae</taxon>
        <taxon>Anaerosporobacter</taxon>
    </lineage>
</organism>
<dbReference type="InterPro" id="IPR050245">
    <property type="entry name" value="PrsA_foldase"/>
</dbReference>
<evidence type="ECO:0000313" key="11">
    <source>
        <dbReference type="Proteomes" id="UP000184038"/>
    </source>
</evidence>
<dbReference type="PROSITE" id="PS51257">
    <property type="entry name" value="PROKAR_LIPOPROTEIN"/>
    <property type="match status" value="1"/>
</dbReference>
<reference evidence="10 11" key="1">
    <citation type="submission" date="2016-11" db="EMBL/GenBank/DDBJ databases">
        <authorList>
            <person name="Jaros S."/>
            <person name="Januszkiewicz K."/>
            <person name="Wedrychowicz H."/>
        </authorList>
    </citation>
    <scope>NUCLEOTIDE SEQUENCE [LARGE SCALE GENOMIC DNA]</scope>
    <source>
        <strain evidence="10 11">DSM 15930</strain>
    </source>
</reference>
<evidence type="ECO:0000256" key="2">
    <source>
        <dbReference type="ARBA" id="ARBA00013194"/>
    </source>
</evidence>
<dbReference type="PANTHER" id="PTHR47245">
    <property type="entry name" value="PEPTIDYLPROLYL ISOMERASE"/>
    <property type="match status" value="1"/>
</dbReference>
<feature type="region of interest" description="Disordered" evidence="7">
    <location>
        <begin position="27"/>
        <end position="56"/>
    </location>
</feature>
<dbReference type="STRING" id="1120996.SAMN02746066_03139"/>
<name>A0A1M7LCI1_9FIRM</name>
<dbReference type="AlphaFoldDB" id="A0A1M7LCI1"/>
<protein>
    <recommendedName>
        <fullName evidence="2">peptidylprolyl isomerase</fullName>
        <ecNumber evidence="2">5.2.1.8</ecNumber>
    </recommendedName>
</protein>
<dbReference type="InterPro" id="IPR027304">
    <property type="entry name" value="Trigger_fact/SurA_dom_sf"/>
</dbReference>
<dbReference type="InterPro" id="IPR046357">
    <property type="entry name" value="PPIase_dom_sf"/>
</dbReference>
<keyword evidence="4 6" id="KW-0697">Rotamase</keyword>
<evidence type="ECO:0000313" key="10">
    <source>
        <dbReference type="EMBL" id="SHM75059.1"/>
    </source>
</evidence>
<dbReference type="EC" id="5.2.1.8" evidence="2"/>